<feature type="transmembrane region" description="Helical" evidence="1">
    <location>
        <begin position="45"/>
        <end position="73"/>
    </location>
</feature>
<dbReference type="AlphaFoldDB" id="A0A8D9E6Y3"/>
<proteinExistence type="predicted"/>
<name>A0A8D9E6Y3_9HEMI</name>
<evidence type="ECO:0000313" key="2">
    <source>
        <dbReference type="EMBL" id="CAG6743008.1"/>
    </source>
</evidence>
<reference evidence="2" key="1">
    <citation type="submission" date="2021-05" db="EMBL/GenBank/DDBJ databases">
        <authorList>
            <person name="Alioto T."/>
            <person name="Alioto T."/>
            <person name="Gomez Garrido J."/>
        </authorList>
    </citation>
    <scope>NUCLEOTIDE SEQUENCE</scope>
</reference>
<keyword evidence="1" id="KW-0812">Transmembrane</keyword>
<protein>
    <submittedName>
        <fullName evidence="2">Uncharacterized protein</fullName>
    </submittedName>
</protein>
<dbReference type="EMBL" id="HBUF01442202">
    <property type="protein sequence ID" value="CAG6743008.1"/>
    <property type="molecule type" value="Transcribed_RNA"/>
</dbReference>
<feature type="transmembrane region" description="Helical" evidence="1">
    <location>
        <begin position="93"/>
        <end position="118"/>
    </location>
</feature>
<organism evidence="2">
    <name type="scientific">Cacopsylla melanoneura</name>
    <dbReference type="NCBI Taxonomy" id="428564"/>
    <lineage>
        <taxon>Eukaryota</taxon>
        <taxon>Metazoa</taxon>
        <taxon>Ecdysozoa</taxon>
        <taxon>Arthropoda</taxon>
        <taxon>Hexapoda</taxon>
        <taxon>Insecta</taxon>
        <taxon>Pterygota</taxon>
        <taxon>Neoptera</taxon>
        <taxon>Paraneoptera</taxon>
        <taxon>Hemiptera</taxon>
        <taxon>Sternorrhyncha</taxon>
        <taxon>Psylloidea</taxon>
        <taxon>Psyllidae</taxon>
        <taxon>Psyllinae</taxon>
        <taxon>Cacopsylla</taxon>
    </lineage>
</organism>
<accession>A0A8D9E6Y3</accession>
<keyword evidence="1" id="KW-1133">Transmembrane helix</keyword>
<keyword evidence="1" id="KW-0472">Membrane</keyword>
<evidence type="ECO:0000256" key="1">
    <source>
        <dbReference type="SAM" id="Phobius"/>
    </source>
</evidence>
<sequence length="152" mass="18131">MLAFSHLYLFFLSFLCRQYLFPFSFSFSPFAVLVYMHGYHIHRVLLSTVFCSLFTAILLSAFSTYMSTCLCFWQRSSKFRERERFFQNFFQNLSRFSFTFCNVLLIPCLVHHCFGIVYCFLCKQTINCFQIRQKTHALIFNSNELLTLAKTK</sequence>